<evidence type="ECO:0000256" key="4">
    <source>
        <dbReference type="ARBA" id="ARBA00022771"/>
    </source>
</evidence>
<name>A0A8H5GAK4_9AGAR</name>
<evidence type="ECO:0000256" key="6">
    <source>
        <dbReference type="ARBA" id="ARBA00023242"/>
    </source>
</evidence>
<sequence length="267" mass="30227">MKFHSIPDSEMHSEDRPVLPSISRIFDQGSTRKPTNLTLPPLPPSGHASQHSFNSRAHSESWPQFPLPNSYDQNFKAYNVSPSLHYQQSDPYATTMEMMTSPSSSSAHSMSPRESYPENDSYYAHDGVQAAYAYSAPRYGARSYDDLYVASQYPRSYHYVSRPVPQFRHHSSSPILYNYGVQSGTSSARHQCAYCGKRFSRPSGLKIHITTHTGEKPYTCPEPGCHRSFSVRSNMRRHVRIVHQFLSESQTPSDSCDDADMDDRSSD</sequence>
<evidence type="ECO:0000313" key="10">
    <source>
        <dbReference type="EMBL" id="KAF5361255.1"/>
    </source>
</evidence>
<comment type="caution">
    <text evidence="10">The sequence shown here is derived from an EMBL/GenBank/DDBJ whole genome shotgun (WGS) entry which is preliminary data.</text>
</comment>
<reference evidence="10 11" key="1">
    <citation type="journal article" date="2020" name="ISME J.">
        <title>Uncovering the hidden diversity of litter-decomposition mechanisms in mushroom-forming fungi.</title>
        <authorList>
            <person name="Floudas D."/>
            <person name="Bentzer J."/>
            <person name="Ahren D."/>
            <person name="Johansson T."/>
            <person name="Persson P."/>
            <person name="Tunlid A."/>
        </authorList>
    </citation>
    <scope>NUCLEOTIDE SEQUENCE [LARGE SCALE GENOMIC DNA]</scope>
    <source>
        <strain evidence="10 11">CBS 291.85</strain>
    </source>
</reference>
<dbReference type="Gene3D" id="3.30.160.60">
    <property type="entry name" value="Classic Zinc Finger"/>
    <property type="match status" value="2"/>
</dbReference>
<dbReference type="FunFam" id="3.30.160.60:FF:000145">
    <property type="entry name" value="Zinc finger protein 574"/>
    <property type="match status" value="1"/>
</dbReference>
<dbReference type="InterPro" id="IPR036236">
    <property type="entry name" value="Znf_C2H2_sf"/>
</dbReference>
<dbReference type="SMART" id="SM00355">
    <property type="entry name" value="ZnF_C2H2"/>
    <property type="match status" value="2"/>
</dbReference>
<dbReference type="PROSITE" id="PS50157">
    <property type="entry name" value="ZINC_FINGER_C2H2_2"/>
    <property type="match status" value="2"/>
</dbReference>
<dbReference type="GO" id="GO:0008270">
    <property type="term" value="F:zinc ion binding"/>
    <property type="evidence" value="ECO:0007669"/>
    <property type="project" value="UniProtKB-KW"/>
</dbReference>
<evidence type="ECO:0000256" key="3">
    <source>
        <dbReference type="ARBA" id="ARBA00022737"/>
    </source>
</evidence>
<dbReference type="SUPFAM" id="SSF57667">
    <property type="entry name" value="beta-beta-alpha zinc fingers"/>
    <property type="match status" value="1"/>
</dbReference>
<feature type="region of interest" description="Disordered" evidence="8">
    <location>
        <begin position="248"/>
        <end position="267"/>
    </location>
</feature>
<dbReference type="PANTHER" id="PTHR14003:SF20">
    <property type="entry name" value="FINGER DOMAIN PROTEIN, PUTATIVE (AFU_ORTHOLOGUE AFUA_4G10380)-RELATED"/>
    <property type="match status" value="1"/>
</dbReference>
<evidence type="ECO:0000256" key="7">
    <source>
        <dbReference type="PROSITE-ProRule" id="PRU00042"/>
    </source>
</evidence>
<dbReference type="GO" id="GO:0031519">
    <property type="term" value="C:PcG protein complex"/>
    <property type="evidence" value="ECO:0007669"/>
    <property type="project" value="TreeGrafter"/>
</dbReference>
<keyword evidence="11" id="KW-1185">Reference proteome</keyword>
<dbReference type="GO" id="GO:0000978">
    <property type="term" value="F:RNA polymerase II cis-regulatory region sequence-specific DNA binding"/>
    <property type="evidence" value="ECO:0007669"/>
    <property type="project" value="TreeGrafter"/>
</dbReference>
<feature type="region of interest" description="Disordered" evidence="8">
    <location>
        <begin position="1"/>
        <end position="20"/>
    </location>
</feature>
<evidence type="ECO:0000256" key="1">
    <source>
        <dbReference type="ARBA" id="ARBA00004123"/>
    </source>
</evidence>
<dbReference type="GO" id="GO:0000785">
    <property type="term" value="C:chromatin"/>
    <property type="evidence" value="ECO:0007669"/>
    <property type="project" value="TreeGrafter"/>
</dbReference>
<feature type="compositionally biased region" description="Low complexity" evidence="8">
    <location>
        <begin position="96"/>
        <end position="114"/>
    </location>
</feature>
<feature type="domain" description="C2H2-type" evidence="9">
    <location>
        <begin position="218"/>
        <end position="243"/>
    </location>
</feature>
<feature type="region of interest" description="Disordered" evidence="8">
    <location>
        <begin position="28"/>
        <end position="61"/>
    </location>
</feature>
<dbReference type="PROSITE" id="PS00028">
    <property type="entry name" value="ZINC_FINGER_C2H2_1"/>
    <property type="match status" value="2"/>
</dbReference>
<keyword evidence="5" id="KW-0862">Zinc</keyword>
<feature type="domain" description="C2H2-type" evidence="9">
    <location>
        <begin position="190"/>
        <end position="217"/>
    </location>
</feature>
<feature type="compositionally biased region" description="Polar residues" evidence="8">
    <location>
        <begin position="47"/>
        <end position="56"/>
    </location>
</feature>
<evidence type="ECO:0000256" key="5">
    <source>
        <dbReference type="ARBA" id="ARBA00022833"/>
    </source>
</evidence>
<evidence type="ECO:0000256" key="8">
    <source>
        <dbReference type="SAM" id="MobiDB-lite"/>
    </source>
</evidence>
<feature type="compositionally biased region" description="Basic and acidic residues" evidence="8">
    <location>
        <begin position="1"/>
        <end position="17"/>
    </location>
</feature>
<comment type="subcellular location">
    <subcellularLocation>
        <location evidence="1">Nucleus</location>
    </subcellularLocation>
</comment>
<keyword evidence="4 7" id="KW-0863">Zinc-finger</keyword>
<dbReference type="PANTHER" id="PTHR14003">
    <property type="entry name" value="TRANSCRIPTIONAL REPRESSOR PROTEIN YY"/>
    <property type="match status" value="1"/>
</dbReference>
<dbReference type="Proteomes" id="UP000559256">
    <property type="component" value="Unassembled WGS sequence"/>
</dbReference>
<dbReference type="GO" id="GO:0000981">
    <property type="term" value="F:DNA-binding transcription factor activity, RNA polymerase II-specific"/>
    <property type="evidence" value="ECO:0007669"/>
    <property type="project" value="TreeGrafter"/>
</dbReference>
<evidence type="ECO:0000259" key="9">
    <source>
        <dbReference type="PROSITE" id="PS50157"/>
    </source>
</evidence>
<proteinExistence type="predicted"/>
<keyword evidence="6" id="KW-0539">Nucleus</keyword>
<keyword evidence="2" id="KW-0479">Metal-binding</keyword>
<keyword evidence="3" id="KW-0677">Repeat</keyword>
<dbReference type="FunFam" id="3.30.160.60:FF:000110">
    <property type="entry name" value="Zinc finger protein-like"/>
    <property type="match status" value="1"/>
</dbReference>
<dbReference type="EMBL" id="JAACJM010000041">
    <property type="protein sequence ID" value="KAF5361255.1"/>
    <property type="molecule type" value="Genomic_DNA"/>
</dbReference>
<organism evidence="10 11">
    <name type="scientific">Tetrapyrgos nigripes</name>
    <dbReference type="NCBI Taxonomy" id="182062"/>
    <lineage>
        <taxon>Eukaryota</taxon>
        <taxon>Fungi</taxon>
        <taxon>Dikarya</taxon>
        <taxon>Basidiomycota</taxon>
        <taxon>Agaricomycotina</taxon>
        <taxon>Agaricomycetes</taxon>
        <taxon>Agaricomycetidae</taxon>
        <taxon>Agaricales</taxon>
        <taxon>Marasmiineae</taxon>
        <taxon>Marasmiaceae</taxon>
        <taxon>Tetrapyrgos</taxon>
    </lineage>
</organism>
<dbReference type="InterPro" id="IPR013087">
    <property type="entry name" value="Znf_C2H2_type"/>
</dbReference>
<gene>
    <name evidence="10" type="ORF">D9758_010300</name>
</gene>
<protein>
    <recommendedName>
        <fullName evidence="9">C2H2-type domain-containing protein</fullName>
    </recommendedName>
</protein>
<accession>A0A8H5GAK4</accession>
<evidence type="ECO:0000256" key="2">
    <source>
        <dbReference type="ARBA" id="ARBA00022723"/>
    </source>
</evidence>
<evidence type="ECO:0000313" key="11">
    <source>
        <dbReference type="Proteomes" id="UP000559256"/>
    </source>
</evidence>
<dbReference type="GO" id="GO:0005667">
    <property type="term" value="C:transcription regulator complex"/>
    <property type="evidence" value="ECO:0007669"/>
    <property type="project" value="TreeGrafter"/>
</dbReference>
<feature type="region of interest" description="Disordered" evidence="8">
    <location>
        <begin position="96"/>
        <end position="117"/>
    </location>
</feature>
<dbReference type="OrthoDB" id="6077919at2759"/>
<dbReference type="AlphaFoldDB" id="A0A8H5GAK4"/>
<dbReference type="Pfam" id="PF00096">
    <property type="entry name" value="zf-C2H2"/>
    <property type="match status" value="2"/>
</dbReference>